<dbReference type="Proteomes" id="UP000306102">
    <property type="component" value="Unassembled WGS sequence"/>
</dbReference>
<dbReference type="AlphaFoldDB" id="A0A4S4D852"/>
<evidence type="ECO:0000313" key="2">
    <source>
        <dbReference type="Proteomes" id="UP000306102"/>
    </source>
</evidence>
<organism evidence="1 2">
    <name type="scientific">Camellia sinensis var. sinensis</name>
    <name type="common">China tea</name>
    <dbReference type="NCBI Taxonomy" id="542762"/>
    <lineage>
        <taxon>Eukaryota</taxon>
        <taxon>Viridiplantae</taxon>
        <taxon>Streptophyta</taxon>
        <taxon>Embryophyta</taxon>
        <taxon>Tracheophyta</taxon>
        <taxon>Spermatophyta</taxon>
        <taxon>Magnoliopsida</taxon>
        <taxon>eudicotyledons</taxon>
        <taxon>Gunneridae</taxon>
        <taxon>Pentapetalae</taxon>
        <taxon>asterids</taxon>
        <taxon>Ericales</taxon>
        <taxon>Theaceae</taxon>
        <taxon>Camellia</taxon>
    </lineage>
</organism>
<accession>A0A4S4D852</accession>
<protein>
    <submittedName>
        <fullName evidence="1">Uncharacterized protein</fullName>
    </submittedName>
</protein>
<proteinExistence type="predicted"/>
<comment type="caution">
    <text evidence="1">The sequence shown here is derived from an EMBL/GenBank/DDBJ whole genome shotgun (WGS) entry which is preliminary data.</text>
</comment>
<gene>
    <name evidence="1" type="ORF">TEA_020692</name>
</gene>
<sequence>MDDSGVGDGVSAEEEHGACGISAVDAWEGWPKVVVNSRRWWLDVVVGCVEVVIKGCWLPPEVVGSCQRWLPTVRDGVQPLEVVAKVVVRGDHQRWWLEVVVAADGKWWLSEEITGDNGWRGAQVVAYTAIFSCGNYQGVARLAKAKGLAVPIAHKKEEENSEIKIVLYFFRFDQINMLIENKGSEEDEVPFLPQTYGSVIRRLFYLMMTRDSATGLPLLSKTGFLMDGIAVENEGALVGQILFQVLVPDALRLQKPI</sequence>
<dbReference type="EMBL" id="SDRB02012165">
    <property type="protein sequence ID" value="THF98624.1"/>
    <property type="molecule type" value="Genomic_DNA"/>
</dbReference>
<name>A0A4S4D852_CAMSN</name>
<evidence type="ECO:0000313" key="1">
    <source>
        <dbReference type="EMBL" id="THF98624.1"/>
    </source>
</evidence>
<keyword evidence="2" id="KW-1185">Reference proteome</keyword>
<reference evidence="1 2" key="1">
    <citation type="journal article" date="2018" name="Proc. Natl. Acad. Sci. U.S.A.">
        <title>Draft genome sequence of Camellia sinensis var. sinensis provides insights into the evolution of the tea genome and tea quality.</title>
        <authorList>
            <person name="Wei C."/>
            <person name="Yang H."/>
            <person name="Wang S."/>
            <person name="Zhao J."/>
            <person name="Liu C."/>
            <person name="Gao L."/>
            <person name="Xia E."/>
            <person name="Lu Y."/>
            <person name="Tai Y."/>
            <person name="She G."/>
            <person name="Sun J."/>
            <person name="Cao H."/>
            <person name="Tong W."/>
            <person name="Gao Q."/>
            <person name="Li Y."/>
            <person name="Deng W."/>
            <person name="Jiang X."/>
            <person name="Wang W."/>
            <person name="Chen Q."/>
            <person name="Zhang S."/>
            <person name="Li H."/>
            <person name="Wu J."/>
            <person name="Wang P."/>
            <person name="Li P."/>
            <person name="Shi C."/>
            <person name="Zheng F."/>
            <person name="Jian J."/>
            <person name="Huang B."/>
            <person name="Shan D."/>
            <person name="Shi M."/>
            <person name="Fang C."/>
            <person name="Yue Y."/>
            <person name="Li F."/>
            <person name="Li D."/>
            <person name="Wei S."/>
            <person name="Han B."/>
            <person name="Jiang C."/>
            <person name="Yin Y."/>
            <person name="Xia T."/>
            <person name="Zhang Z."/>
            <person name="Bennetzen J.L."/>
            <person name="Zhao S."/>
            <person name="Wan X."/>
        </authorList>
    </citation>
    <scope>NUCLEOTIDE SEQUENCE [LARGE SCALE GENOMIC DNA]</scope>
    <source>
        <strain evidence="2">cv. Shuchazao</strain>
        <tissue evidence="1">Leaf</tissue>
    </source>
</reference>